<sequence length="84" mass="9247">MTPDTSVLAWMRLGLHGLRIRSCTRCGAETRRSWQMLAARPEHDVADCWRRFVCDTCKALAATQDVEGYGLGPGGSVRPEDVGP</sequence>
<dbReference type="Proteomes" id="UP001055286">
    <property type="component" value="Unassembled WGS sequence"/>
</dbReference>
<dbReference type="EMBL" id="BPQJ01000035">
    <property type="protein sequence ID" value="GJD65198.1"/>
    <property type="molecule type" value="Genomic_DNA"/>
</dbReference>
<accession>A0AA37M6R6</accession>
<proteinExistence type="predicted"/>
<evidence type="ECO:0000313" key="2">
    <source>
        <dbReference type="Proteomes" id="UP001055286"/>
    </source>
</evidence>
<protein>
    <submittedName>
        <fullName evidence="1">Uncharacterized protein</fullName>
    </submittedName>
</protein>
<evidence type="ECO:0000313" key="1">
    <source>
        <dbReference type="EMBL" id="GJD65198.1"/>
    </source>
</evidence>
<gene>
    <name evidence="1" type="ORF">MPEAHAMD_5385</name>
</gene>
<keyword evidence="2" id="KW-1185">Reference proteome</keyword>
<name>A0AA37M6R6_9HYPH</name>
<organism evidence="1 2">
    <name type="scientific">Methylobacterium frigidaeris</name>
    <dbReference type="NCBI Taxonomy" id="2038277"/>
    <lineage>
        <taxon>Bacteria</taxon>
        <taxon>Pseudomonadati</taxon>
        <taxon>Pseudomonadota</taxon>
        <taxon>Alphaproteobacteria</taxon>
        <taxon>Hyphomicrobiales</taxon>
        <taxon>Methylobacteriaceae</taxon>
        <taxon>Methylobacterium</taxon>
    </lineage>
</organism>
<dbReference type="AlphaFoldDB" id="A0AA37M6R6"/>
<comment type="caution">
    <text evidence="1">The sequence shown here is derived from an EMBL/GenBank/DDBJ whole genome shotgun (WGS) entry which is preliminary data.</text>
</comment>
<dbReference type="RefSeq" id="WP_099905752.1">
    <property type="nucleotide sequence ID" value="NZ_BPQJ01000035.1"/>
</dbReference>
<reference evidence="1" key="1">
    <citation type="journal article" date="2016" name="Front. Microbiol.">
        <title>Genome Sequence of the Piezophilic, Mesophilic Sulfate-Reducing Bacterium Desulfovibrio indicus J2T.</title>
        <authorList>
            <person name="Cao J."/>
            <person name="Maignien L."/>
            <person name="Shao Z."/>
            <person name="Alain K."/>
            <person name="Jebbar M."/>
        </authorList>
    </citation>
    <scope>NUCLEOTIDE SEQUENCE</scope>
    <source>
        <strain evidence="1">JCM 32048</strain>
    </source>
</reference>
<reference evidence="1" key="2">
    <citation type="submission" date="2021-08" db="EMBL/GenBank/DDBJ databases">
        <authorList>
            <person name="Tani A."/>
            <person name="Ola A."/>
            <person name="Ogura Y."/>
            <person name="Katsura K."/>
            <person name="Hayashi T."/>
        </authorList>
    </citation>
    <scope>NUCLEOTIDE SEQUENCE</scope>
    <source>
        <strain evidence="1">JCM 32048</strain>
    </source>
</reference>